<evidence type="ECO:0000256" key="1">
    <source>
        <dbReference type="ARBA" id="ARBA00022468"/>
    </source>
</evidence>
<dbReference type="AlphaFoldDB" id="A0A7H8QTH3"/>
<dbReference type="GO" id="GO:0005096">
    <property type="term" value="F:GTPase activator activity"/>
    <property type="evidence" value="ECO:0007669"/>
    <property type="project" value="UniProtKB-KW"/>
</dbReference>
<dbReference type="InterPro" id="IPR035969">
    <property type="entry name" value="Rab-GAP_TBC_sf"/>
</dbReference>
<dbReference type="Gene3D" id="1.10.472.80">
    <property type="entry name" value="Ypt/Rab-GAP domain of gyp1p, domain 3"/>
    <property type="match status" value="1"/>
</dbReference>
<name>A0A7H8QTH3_TALRU</name>
<evidence type="ECO:0000256" key="3">
    <source>
        <dbReference type="ARBA" id="ARBA00082648"/>
    </source>
</evidence>
<dbReference type="SUPFAM" id="SSF47923">
    <property type="entry name" value="Ypt/Rab-GAP domain of gyp1p"/>
    <property type="match status" value="2"/>
</dbReference>
<feature type="region of interest" description="Disordered" evidence="4">
    <location>
        <begin position="735"/>
        <end position="780"/>
    </location>
</feature>
<keyword evidence="7" id="KW-1185">Reference proteome</keyword>
<dbReference type="FunFam" id="1.10.472.80:FF:000005">
    <property type="entry name" value="TBC1 domain family member 15"/>
    <property type="match status" value="1"/>
</dbReference>
<dbReference type="Gene3D" id="1.10.8.270">
    <property type="entry name" value="putative rabgap domain of human tbc1 domain family member 14 like domains"/>
    <property type="match status" value="1"/>
</dbReference>
<evidence type="ECO:0000256" key="4">
    <source>
        <dbReference type="SAM" id="MobiDB-lite"/>
    </source>
</evidence>
<keyword evidence="1" id="KW-0343">GTPase activation</keyword>
<dbReference type="RefSeq" id="XP_035343276.1">
    <property type="nucleotide sequence ID" value="XM_035487383.1"/>
</dbReference>
<dbReference type="OrthoDB" id="10264062at2759"/>
<dbReference type="FunFam" id="1.10.8.270:FF:000032">
    <property type="entry name" value="GTPase activating protein (Gyp7)"/>
    <property type="match status" value="1"/>
</dbReference>
<evidence type="ECO:0000256" key="2">
    <source>
        <dbReference type="ARBA" id="ARBA00072091"/>
    </source>
</evidence>
<dbReference type="Proteomes" id="UP000509510">
    <property type="component" value="Chromosome II"/>
</dbReference>
<feature type="domain" description="Rab-GAP TBC" evidence="5">
    <location>
        <begin position="436"/>
        <end position="662"/>
    </location>
</feature>
<accession>A0A7H8QTH3</accession>
<dbReference type="PANTHER" id="PTHR22957:SF502">
    <property type="entry name" value="SMALL G PROTEIN SIGNALING MODULATOR 2-RELATED"/>
    <property type="match status" value="1"/>
</dbReference>
<gene>
    <name evidence="6" type="ORF">TRUGW13939_04206</name>
</gene>
<evidence type="ECO:0000313" key="7">
    <source>
        <dbReference type="Proteomes" id="UP000509510"/>
    </source>
</evidence>
<evidence type="ECO:0000259" key="5">
    <source>
        <dbReference type="PROSITE" id="PS50086"/>
    </source>
</evidence>
<dbReference type="PROSITE" id="PS50086">
    <property type="entry name" value="TBC_RABGAP"/>
    <property type="match status" value="1"/>
</dbReference>
<reference evidence="7" key="1">
    <citation type="submission" date="2020-06" db="EMBL/GenBank/DDBJ databases">
        <title>A chromosome-scale genome assembly of Talaromyces rugulosus W13939.</title>
        <authorList>
            <person name="Wang B."/>
            <person name="Guo L."/>
            <person name="Ye K."/>
            <person name="Wang L."/>
        </authorList>
    </citation>
    <scope>NUCLEOTIDE SEQUENCE [LARGE SCALE GENOMIC DNA]</scope>
    <source>
        <strain evidence="7">W13939</strain>
    </source>
</reference>
<feature type="compositionally biased region" description="Pro residues" evidence="4">
    <location>
        <begin position="8"/>
        <end position="17"/>
    </location>
</feature>
<feature type="compositionally biased region" description="Low complexity" evidence="4">
    <location>
        <begin position="758"/>
        <end position="770"/>
    </location>
</feature>
<dbReference type="InterPro" id="IPR000195">
    <property type="entry name" value="Rab-GAP-TBC_dom"/>
</dbReference>
<dbReference type="Pfam" id="PF00566">
    <property type="entry name" value="RabGAP-TBC"/>
    <property type="match status" value="1"/>
</dbReference>
<dbReference type="GeneID" id="55991708"/>
<protein>
    <recommendedName>
        <fullName evidence="2">GTPase-activating protein GYP7</fullName>
    </recommendedName>
    <alternativeName>
        <fullName evidence="3">GAP for YPT7</fullName>
    </alternativeName>
</protein>
<organism evidence="6 7">
    <name type="scientific">Talaromyces rugulosus</name>
    <name type="common">Penicillium rugulosum</name>
    <dbReference type="NCBI Taxonomy" id="121627"/>
    <lineage>
        <taxon>Eukaryota</taxon>
        <taxon>Fungi</taxon>
        <taxon>Dikarya</taxon>
        <taxon>Ascomycota</taxon>
        <taxon>Pezizomycotina</taxon>
        <taxon>Eurotiomycetes</taxon>
        <taxon>Eurotiomycetidae</taxon>
        <taxon>Eurotiales</taxon>
        <taxon>Trichocomaceae</taxon>
        <taxon>Talaromyces</taxon>
        <taxon>Talaromyces sect. Islandici</taxon>
    </lineage>
</organism>
<feature type="region of interest" description="Disordered" evidence="4">
    <location>
        <begin position="257"/>
        <end position="283"/>
    </location>
</feature>
<evidence type="ECO:0000313" key="6">
    <source>
        <dbReference type="EMBL" id="QKX57098.1"/>
    </source>
</evidence>
<dbReference type="KEGG" id="trg:TRUGW13939_04206"/>
<sequence length="806" mass="91808">MTGTDPTLTPPPSPPSPTASYYDVSDDEERGYNTIAQSSSGNGVKLLFSKSKVYIHPTPSSKDNIPGFIALVQQKPLGGTASHAISEASSKNADASSYLLAWVPESAMGDAYDTYVKVDLSEDDSSPRQTYLVPALPTMTTYRDAIGMYAFAVPLSEIYSLWVRPPSLGWWYGSVVICTRSGDNFPALFFHDNECESTILQKRKRARETFDPFSEDGTVFWGGDEVLRWIKCYADVQRAAADPTKYLINPTEEDKTAFGRPLSAKSQKSPAEASQKPSRDAAMDPLTKALKETRWKVLEGLSRITTFTRRTANEIADNPIVPPQVRRLMKNPEVQTLQDEFDSARIYLARWAMSIAEQSERERNQRIWTAQDVLERENSLVGDFEILELETGTMSIQERRKVVTIEEWNGWFNGPGGHLQITADEVKERICHGGLDPNDGVRKEAWLFLLGVYSWDSSEDERKAIMNSRRDQYVRLKGVWWERMVDGDPSSEDFEWWKEQKAQKDVHRTDRTIPLFAGEDIPHPDPDSPFADVGTNVHLEQMKDMLLTYHEFNPSLGYVQGMSDLLAPIYAVVQDDAVAFWAFVNFMERMERNFLRDQSGMRAQLLTLDHLVQLMDPQLYLHLQSADSTNFFFFFRMLLVWYKREFVWGDILRLWETLWTDYLSSSFHLFIALAILEKHRDVIMDHLKHFDEVLKYINELSNTMELLPILTRAESLFRRFERTVQAVDKQNNFPAPKVRQRIEQAGKGKSPGRAVTTSSSVGGQSSQGLGQRKEKVISPELRELLSRKVTAFSTAKEEGQGDTSKP</sequence>
<dbReference type="PANTHER" id="PTHR22957">
    <property type="entry name" value="TBC1 DOMAIN FAMILY MEMBER GTPASE-ACTIVATING PROTEIN"/>
    <property type="match status" value="1"/>
</dbReference>
<feature type="compositionally biased region" description="Basic and acidic residues" evidence="4">
    <location>
        <begin position="771"/>
        <end position="780"/>
    </location>
</feature>
<dbReference type="GO" id="GO:0005737">
    <property type="term" value="C:cytoplasm"/>
    <property type="evidence" value="ECO:0007669"/>
    <property type="project" value="UniProtKB-ARBA"/>
</dbReference>
<dbReference type="EMBL" id="CP055899">
    <property type="protein sequence ID" value="QKX57098.1"/>
    <property type="molecule type" value="Genomic_DNA"/>
</dbReference>
<proteinExistence type="predicted"/>
<dbReference type="SMART" id="SM00164">
    <property type="entry name" value="TBC"/>
    <property type="match status" value="1"/>
</dbReference>
<feature type="region of interest" description="Disordered" evidence="4">
    <location>
        <begin position="1"/>
        <end position="24"/>
    </location>
</feature>